<proteinExistence type="predicted"/>
<reference evidence="4" key="2">
    <citation type="submission" date="2024-08" db="EMBL/GenBank/DDBJ databases">
        <title>Phylogenomic analyses of a clade within the roseobacter group suggest taxonomic reassignments of species of the genera Aestuariivita, Citreicella, Loktanella, Nautella, Pelagibaca, Ruegeria, Thalassobius, Thiobacimonas and Tropicibacter, and the proposal o.</title>
        <authorList>
            <person name="Jeon C.O."/>
        </authorList>
    </citation>
    <scope>NUCLEOTIDE SEQUENCE [LARGE SCALE GENOMIC DNA]</scope>
    <source>
        <strain evidence="4">SS1-5</strain>
    </source>
</reference>
<evidence type="ECO:0000256" key="1">
    <source>
        <dbReference type="SAM" id="MobiDB-lite"/>
    </source>
</evidence>
<evidence type="ECO:0000313" key="3">
    <source>
        <dbReference type="EMBL" id="WZU67966.1"/>
    </source>
</evidence>
<organism evidence="3 4">
    <name type="scientific">Yoonia rhodophyticola</name>
    <dbReference type="NCBI Taxonomy" id="3137370"/>
    <lineage>
        <taxon>Bacteria</taxon>
        <taxon>Pseudomonadati</taxon>
        <taxon>Pseudomonadota</taxon>
        <taxon>Alphaproteobacteria</taxon>
        <taxon>Rhodobacterales</taxon>
        <taxon>Paracoccaceae</taxon>
        <taxon>Yoonia</taxon>
    </lineage>
</organism>
<dbReference type="Proteomes" id="UP001470809">
    <property type="component" value="Chromosome"/>
</dbReference>
<dbReference type="InterPro" id="IPR002937">
    <property type="entry name" value="Amino_oxidase"/>
</dbReference>
<keyword evidence="4" id="KW-1185">Reference proteome</keyword>
<gene>
    <name evidence="3" type="ORF">AABB31_03180</name>
</gene>
<dbReference type="InterPro" id="IPR036188">
    <property type="entry name" value="FAD/NAD-bd_sf"/>
</dbReference>
<accession>A0AAN0NJ81</accession>
<feature type="region of interest" description="Disordered" evidence="1">
    <location>
        <begin position="93"/>
        <end position="126"/>
    </location>
</feature>
<dbReference type="AlphaFoldDB" id="A0AAN0NJ81"/>
<dbReference type="PROSITE" id="PS00982">
    <property type="entry name" value="PHYTOENE_DH"/>
    <property type="match status" value="1"/>
</dbReference>
<protein>
    <submittedName>
        <fullName evidence="3">FAD-dependent oxidoreductase</fullName>
    </submittedName>
</protein>
<dbReference type="SUPFAM" id="SSF51905">
    <property type="entry name" value="FAD/NAD(P)-binding domain"/>
    <property type="match status" value="1"/>
</dbReference>
<dbReference type="GO" id="GO:0016491">
    <property type="term" value="F:oxidoreductase activity"/>
    <property type="evidence" value="ECO:0007669"/>
    <property type="project" value="InterPro"/>
</dbReference>
<dbReference type="Pfam" id="PF01593">
    <property type="entry name" value="Amino_oxidase"/>
    <property type="match status" value="1"/>
</dbReference>
<feature type="compositionally biased region" description="Polar residues" evidence="1">
    <location>
        <begin position="95"/>
        <end position="105"/>
    </location>
</feature>
<evidence type="ECO:0000313" key="4">
    <source>
        <dbReference type="Proteomes" id="UP001470809"/>
    </source>
</evidence>
<reference evidence="3 4" key="1">
    <citation type="submission" date="2024-04" db="EMBL/GenBank/DDBJ databases">
        <title>Phylogenomic analyses of a clade within the roseobacter group suggest taxonomic reassignments of species of the genera Aestuariivita, Citreicella, Loktanella, Nautella, Pelagibaca, Ruegeria, Thalassobius, Thiobacimonas and Tropicibacter, and the proposal o.</title>
        <authorList>
            <person name="Jeon C.O."/>
        </authorList>
    </citation>
    <scope>NUCLEOTIDE SEQUENCE [LARGE SCALE GENOMIC DNA]</scope>
    <source>
        <strain evidence="3 4">SS1-5</strain>
    </source>
</reference>
<name>A0AAN0NJ81_9RHOB</name>
<dbReference type="EMBL" id="CP151767">
    <property type="protein sequence ID" value="WZU67966.1"/>
    <property type="molecule type" value="Genomic_DNA"/>
</dbReference>
<dbReference type="InterPro" id="IPR008150">
    <property type="entry name" value="Phytoene_DH_bac_CS"/>
</dbReference>
<feature type="domain" description="Amine oxidase" evidence="2">
    <location>
        <begin position="48"/>
        <end position="91"/>
    </location>
</feature>
<sequence length="126" mass="12900">MIFNRFKDFGLTFDPVPGPQTLTTPHGFDALFPASQGSLYGRSPHGLTAAFKRPTARTAIPGLYLCGGGTHPGAGVPMAVLSARHAAAAIMTDHALQSTSPQTDTRGGMSMGSATAGPKRSLSSGS</sequence>
<evidence type="ECO:0000259" key="2">
    <source>
        <dbReference type="Pfam" id="PF01593"/>
    </source>
</evidence>